<accession>A0A6G1J0P2</accession>
<feature type="domain" description="EthD" evidence="2">
    <location>
        <begin position="3"/>
        <end position="97"/>
    </location>
</feature>
<proteinExistence type="inferred from homology"/>
<dbReference type="GO" id="GO:0016491">
    <property type="term" value="F:oxidoreductase activity"/>
    <property type="evidence" value="ECO:0007669"/>
    <property type="project" value="InterPro"/>
</dbReference>
<gene>
    <name evidence="3" type="ORF">K458DRAFT_303860</name>
</gene>
<dbReference type="AlphaFoldDB" id="A0A6G1J0P2"/>
<keyword evidence="4" id="KW-1185">Reference proteome</keyword>
<comment type="similarity">
    <text evidence="1">Belongs to the tpcK family.</text>
</comment>
<dbReference type="OrthoDB" id="2519291at2759"/>
<sequence length="114" mass="12950">VKPTSFADYYDNVHIPLLKECVGDAFPTSHVRYYTKRISGAPEFTPLVLVGTPEDIRFDSITIMTFEDGANATRFQTRNAELEVYSRLEMDEAKYIADARLKVFAVESPHITKT</sequence>
<dbReference type="InterPro" id="IPR009799">
    <property type="entry name" value="EthD_dom"/>
</dbReference>
<protein>
    <recommendedName>
        <fullName evidence="2">EthD domain-containing protein</fullName>
    </recommendedName>
</protein>
<dbReference type="EMBL" id="MU005582">
    <property type="protein sequence ID" value="KAF2684077.1"/>
    <property type="molecule type" value="Genomic_DNA"/>
</dbReference>
<dbReference type="Gene3D" id="3.30.70.100">
    <property type="match status" value="1"/>
</dbReference>
<evidence type="ECO:0000313" key="3">
    <source>
        <dbReference type="EMBL" id="KAF2684077.1"/>
    </source>
</evidence>
<dbReference type="Proteomes" id="UP000799291">
    <property type="component" value="Unassembled WGS sequence"/>
</dbReference>
<name>A0A6G1J0P2_9PLEO</name>
<evidence type="ECO:0000313" key="4">
    <source>
        <dbReference type="Proteomes" id="UP000799291"/>
    </source>
</evidence>
<reference evidence="3" key="1">
    <citation type="journal article" date="2020" name="Stud. Mycol.">
        <title>101 Dothideomycetes genomes: a test case for predicting lifestyles and emergence of pathogens.</title>
        <authorList>
            <person name="Haridas S."/>
            <person name="Albert R."/>
            <person name="Binder M."/>
            <person name="Bloem J."/>
            <person name="Labutti K."/>
            <person name="Salamov A."/>
            <person name="Andreopoulos B."/>
            <person name="Baker S."/>
            <person name="Barry K."/>
            <person name="Bills G."/>
            <person name="Bluhm B."/>
            <person name="Cannon C."/>
            <person name="Castanera R."/>
            <person name="Culley D."/>
            <person name="Daum C."/>
            <person name="Ezra D."/>
            <person name="Gonzalez J."/>
            <person name="Henrissat B."/>
            <person name="Kuo A."/>
            <person name="Liang C."/>
            <person name="Lipzen A."/>
            <person name="Lutzoni F."/>
            <person name="Magnuson J."/>
            <person name="Mondo S."/>
            <person name="Nolan M."/>
            <person name="Ohm R."/>
            <person name="Pangilinan J."/>
            <person name="Park H.-J."/>
            <person name="Ramirez L."/>
            <person name="Alfaro M."/>
            <person name="Sun H."/>
            <person name="Tritt A."/>
            <person name="Yoshinaga Y."/>
            <person name="Zwiers L.-H."/>
            <person name="Turgeon B."/>
            <person name="Goodwin S."/>
            <person name="Spatafora J."/>
            <person name="Crous P."/>
            <person name="Grigoriev I."/>
        </authorList>
    </citation>
    <scope>NUCLEOTIDE SEQUENCE</scope>
    <source>
        <strain evidence="3">CBS 122367</strain>
    </source>
</reference>
<evidence type="ECO:0000256" key="1">
    <source>
        <dbReference type="ARBA" id="ARBA00005986"/>
    </source>
</evidence>
<feature type="non-terminal residue" evidence="3">
    <location>
        <position position="1"/>
    </location>
</feature>
<organism evidence="3 4">
    <name type="scientific">Lentithecium fluviatile CBS 122367</name>
    <dbReference type="NCBI Taxonomy" id="1168545"/>
    <lineage>
        <taxon>Eukaryota</taxon>
        <taxon>Fungi</taxon>
        <taxon>Dikarya</taxon>
        <taxon>Ascomycota</taxon>
        <taxon>Pezizomycotina</taxon>
        <taxon>Dothideomycetes</taxon>
        <taxon>Pleosporomycetidae</taxon>
        <taxon>Pleosporales</taxon>
        <taxon>Massarineae</taxon>
        <taxon>Lentitheciaceae</taxon>
        <taxon>Lentithecium</taxon>
    </lineage>
</organism>
<dbReference type="Pfam" id="PF07110">
    <property type="entry name" value="EthD"/>
    <property type="match status" value="1"/>
</dbReference>
<evidence type="ECO:0000259" key="2">
    <source>
        <dbReference type="Pfam" id="PF07110"/>
    </source>
</evidence>